<sequence>MSILTYRKPRSFQRRASSASTFSADNVRAAAGRIETILFEDLPEAFQDNPYIRSGYRKINHSTVSCLQSCTALHNETMNIYTHLVPALFLAGFSIFIQMKITQHFPDATTSDRVVIASNVLAAVVTFGLSASYHTLMSHSANVSSLWLRIDYAGILTLILGSFFSGIYVGFYCLPTPRTIYWTMIVTLSLGTATLVLHPKLQSHTYRSLKAYAFIATALTGFAPIGHGIYLYGWHEMWVRSGMPYYFAEGIIYGAGAFFFVTRVPESIWPGSFDIWCSSHQIFHLLVVVAAATHMWGVWQAFAWNYEHSRTCTVAY</sequence>
<feature type="transmembrane region" description="Helical" evidence="7">
    <location>
        <begin position="282"/>
        <end position="299"/>
    </location>
</feature>
<accession>A0AAN8ERL3</accession>
<evidence type="ECO:0000256" key="6">
    <source>
        <dbReference type="PIRSR" id="PIRSR604254-1"/>
    </source>
</evidence>
<evidence type="ECO:0000256" key="2">
    <source>
        <dbReference type="ARBA" id="ARBA00007018"/>
    </source>
</evidence>
<evidence type="ECO:0000256" key="3">
    <source>
        <dbReference type="ARBA" id="ARBA00022692"/>
    </source>
</evidence>
<organism evidence="8 9">
    <name type="scientific">Knufia fluminis</name>
    <dbReference type="NCBI Taxonomy" id="191047"/>
    <lineage>
        <taxon>Eukaryota</taxon>
        <taxon>Fungi</taxon>
        <taxon>Dikarya</taxon>
        <taxon>Ascomycota</taxon>
        <taxon>Pezizomycotina</taxon>
        <taxon>Eurotiomycetes</taxon>
        <taxon>Chaetothyriomycetidae</taxon>
        <taxon>Chaetothyriales</taxon>
        <taxon>Trichomeriaceae</taxon>
        <taxon>Knufia</taxon>
    </lineage>
</organism>
<dbReference type="Proteomes" id="UP001316803">
    <property type="component" value="Unassembled WGS sequence"/>
</dbReference>
<keyword evidence="6" id="KW-0862">Zinc</keyword>
<dbReference type="PANTHER" id="PTHR20855:SF52">
    <property type="entry name" value="ADIPONECTIN RECEPTOR PROTEIN"/>
    <property type="match status" value="1"/>
</dbReference>
<dbReference type="EMBL" id="JAKLMC020000003">
    <property type="protein sequence ID" value="KAK5957293.1"/>
    <property type="molecule type" value="Genomic_DNA"/>
</dbReference>
<feature type="transmembrane region" description="Helical" evidence="7">
    <location>
        <begin position="180"/>
        <end position="199"/>
    </location>
</feature>
<feature type="binding site" evidence="6">
    <location>
        <position position="134"/>
    </location>
    <ligand>
        <name>Zn(2+)</name>
        <dbReference type="ChEBI" id="CHEBI:29105"/>
    </ligand>
</feature>
<proteinExistence type="inferred from homology"/>
<feature type="transmembrane region" description="Helical" evidence="7">
    <location>
        <begin position="244"/>
        <end position="261"/>
    </location>
</feature>
<reference evidence="8 9" key="1">
    <citation type="submission" date="2022-12" db="EMBL/GenBank/DDBJ databases">
        <title>Genomic features and morphological characterization of a novel Knufia sp. strain isolated from spacecraft assembly facility.</title>
        <authorList>
            <person name="Teixeira M."/>
            <person name="Chander A.M."/>
            <person name="Stajich J.E."/>
            <person name="Venkateswaran K."/>
        </authorList>
    </citation>
    <scope>NUCLEOTIDE SEQUENCE [LARGE SCALE GENOMIC DNA]</scope>
    <source>
        <strain evidence="8 9">FJI-L2-BK-P2</strain>
    </source>
</reference>
<feature type="transmembrane region" description="Helical" evidence="7">
    <location>
        <begin position="152"/>
        <end position="174"/>
    </location>
</feature>
<dbReference type="AlphaFoldDB" id="A0AAN8ERL3"/>
<keyword evidence="4 7" id="KW-1133">Transmembrane helix</keyword>
<evidence type="ECO:0000256" key="7">
    <source>
        <dbReference type="SAM" id="Phobius"/>
    </source>
</evidence>
<dbReference type="PANTHER" id="PTHR20855">
    <property type="entry name" value="ADIPOR/PROGESTIN RECEPTOR-RELATED"/>
    <property type="match status" value="1"/>
</dbReference>
<evidence type="ECO:0000256" key="1">
    <source>
        <dbReference type="ARBA" id="ARBA00004141"/>
    </source>
</evidence>
<feature type="binding site" evidence="6">
    <location>
        <position position="284"/>
    </location>
    <ligand>
        <name>Zn(2+)</name>
        <dbReference type="ChEBI" id="CHEBI:29105"/>
    </ligand>
</feature>
<protein>
    <submittedName>
        <fullName evidence="8">Uncharacterized protein</fullName>
    </submittedName>
</protein>
<name>A0AAN8ERL3_9EURO</name>
<dbReference type="GO" id="GO:0038023">
    <property type="term" value="F:signaling receptor activity"/>
    <property type="evidence" value="ECO:0007669"/>
    <property type="project" value="TreeGrafter"/>
</dbReference>
<evidence type="ECO:0000313" key="8">
    <source>
        <dbReference type="EMBL" id="KAK5957293.1"/>
    </source>
</evidence>
<dbReference type="InterPro" id="IPR004254">
    <property type="entry name" value="AdipoR/HlyIII-related"/>
</dbReference>
<evidence type="ECO:0000256" key="5">
    <source>
        <dbReference type="ARBA" id="ARBA00023136"/>
    </source>
</evidence>
<feature type="transmembrane region" description="Helical" evidence="7">
    <location>
        <begin position="113"/>
        <end position="131"/>
    </location>
</feature>
<dbReference type="Pfam" id="PF03006">
    <property type="entry name" value="HlyIII"/>
    <property type="match status" value="1"/>
</dbReference>
<keyword evidence="5 7" id="KW-0472">Membrane</keyword>
<dbReference type="GO" id="GO:0046872">
    <property type="term" value="F:metal ion binding"/>
    <property type="evidence" value="ECO:0007669"/>
    <property type="project" value="UniProtKB-KW"/>
</dbReference>
<comment type="similarity">
    <text evidence="2">Belongs to the ADIPOR family.</text>
</comment>
<feature type="transmembrane region" description="Helical" evidence="7">
    <location>
        <begin position="80"/>
        <end position="101"/>
    </location>
</feature>
<comment type="caution">
    <text evidence="8">The sequence shown here is derived from an EMBL/GenBank/DDBJ whole genome shotgun (WGS) entry which is preliminary data.</text>
</comment>
<gene>
    <name evidence="8" type="ORF">OHC33_001665</name>
</gene>
<comment type="subcellular location">
    <subcellularLocation>
        <location evidence="1">Membrane</location>
        <topology evidence="1">Multi-pass membrane protein</topology>
    </subcellularLocation>
</comment>
<feature type="binding site" evidence="6">
    <location>
        <position position="280"/>
    </location>
    <ligand>
        <name>Zn(2+)</name>
        <dbReference type="ChEBI" id="CHEBI:29105"/>
    </ligand>
</feature>
<keyword evidence="6" id="KW-0479">Metal-binding</keyword>
<evidence type="ECO:0000313" key="9">
    <source>
        <dbReference type="Proteomes" id="UP001316803"/>
    </source>
</evidence>
<dbReference type="GO" id="GO:0006882">
    <property type="term" value="P:intracellular zinc ion homeostasis"/>
    <property type="evidence" value="ECO:0007669"/>
    <property type="project" value="TreeGrafter"/>
</dbReference>
<keyword evidence="9" id="KW-1185">Reference proteome</keyword>
<dbReference type="GO" id="GO:0016020">
    <property type="term" value="C:membrane"/>
    <property type="evidence" value="ECO:0007669"/>
    <property type="project" value="UniProtKB-SubCell"/>
</dbReference>
<feature type="transmembrane region" description="Helical" evidence="7">
    <location>
        <begin position="211"/>
        <end position="232"/>
    </location>
</feature>
<keyword evidence="3 7" id="KW-0812">Transmembrane</keyword>
<evidence type="ECO:0000256" key="4">
    <source>
        <dbReference type="ARBA" id="ARBA00022989"/>
    </source>
</evidence>